<dbReference type="GO" id="GO:0005737">
    <property type="term" value="C:cytoplasm"/>
    <property type="evidence" value="ECO:0007669"/>
    <property type="project" value="UniProtKB-SubCell"/>
</dbReference>
<evidence type="ECO:0000313" key="8">
    <source>
        <dbReference type="Proteomes" id="UP000271162"/>
    </source>
</evidence>
<reference evidence="7 8" key="2">
    <citation type="submission" date="2018-11" db="EMBL/GenBank/DDBJ databases">
        <authorList>
            <consortium name="Pathogen Informatics"/>
        </authorList>
    </citation>
    <scope>NUCLEOTIDE SEQUENCE [LARGE SCALE GENOMIC DNA]</scope>
</reference>
<dbReference type="Gene3D" id="1.20.5.190">
    <property type="match status" value="2"/>
</dbReference>
<proteinExistence type="predicted"/>
<protein>
    <submittedName>
        <fullName evidence="9">Protein abnormal spindle (inferred by orthology to a D. melanogaster protein)</fullName>
    </submittedName>
</protein>
<keyword evidence="2" id="KW-0963">Cytoplasm</keyword>
<name>A0A0N4YW73_NIPBR</name>
<dbReference type="GO" id="GO:0007051">
    <property type="term" value="P:spindle organization"/>
    <property type="evidence" value="ECO:0007669"/>
    <property type="project" value="TreeGrafter"/>
</dbReference>
<evidence type="ECO:0000313" key="9">
    <source>
        <dbReference type="WBParaSite" id="NBR_0002149501-mRNA-1"/>
    </source>
</evidence>
<keyword evidence="4" id="KW-0112">Calmodulin-binding</keyword>
<evidence type="ECO:0000256" key="5">
    <source>
        <dbReference type="SAM" id="Coils"/>
    </source>
</evidence>
<dbReference type="Pfam" id="PF00612">
    <property type="entry name" value="IQ"/>
    <property type="match status" value="2"/>
</dbReference>
<evidence type="ECO:0000256" key="3">
    <source>
        <dbReference type="ARBA" id="ARBA00022737"/>
    </source>
</evidence>
<dbReference type="AlphaFoldDB" id="A0A0N4YW73"/>
<evidence type="ECO:0000313" key="7">
    <source>
        <dbReference type="EMBL" id="VDL85376.1"/>
    </source>
</evidence>
<organism evidence="9">
    <name type="scientific">Nippostrongylus brasiliensis</name>
    <name type="common">Rat hookworm</name>
    <dbReference type="NCBI Taxonomy" id="27835"/>
    <lineage>
        <taxon>Eukaryota</taxon>
        <taxon>Metazoa</taxon>
        <taxon>Ecdysozoa</taxon>
        <taxon>Nematoda</taxon>
        <taxon>Chromadorea</taxon>
        <taxon>Rhabditida</taxon>
        <taxon>Rhabditina</taxon>
        <taxon>Rhabditomorpha</taxon>
        <taxon>Strongyloidea</taxon>
        <taxon>Heligmosomidae</taxon>
        <taxon>Nippostrongylus</taxon>
    </lineage>
</organism>
<sequence>MLSGWCRSIQSIDDVFAELSREVLSGTGMSLNKAFAKMGFKPTYKQGFADDYNYSVKTFADLTDDVKPDSVVAGAKEIILKVLWKLVGIYVSVDDERNLRRASLALSSKGSDFGEVPSDATGEEIVLHVCMQVGSQLGIKVDTMCDLMDGRLLAGAWRLYNINAPDIRLYPVLYLSRLFNIHELHVAASRIQKAYRSYRFFKALRRMLESSAESQNTTKPLMATYVVEAPVKPLDVSRRRSQSVEVEDGRELENALSKAREKIEGHEVTGERHEQEAKSSMPTAQVVKLQAIIRGFLARNRYLAMLKEKKALRDRAATVIQLPGEKPINLDRVLKLDRDLNRNEQLQKMCSNILEACERKLSEEDETASDATNHEVQVQEKPPVNELKKKKEVRIFTLEERTAAAVKIQAWYRGVRERQRLQKHLEDRREFMEAYRGNVANEEPSDVVDNVALSSRPVHSK</sequence>
<dbReference type="WBParaSite" id="NBR_0002149501-mRNA-1">
    <property type="protein sequence ID" value="NBR_0002149501-mRNA-1"/>
    <property type="gene ID" value="NBR_0002149501"/>
</dbReference>
<keyword evidence="5" id="KW-0175">Coiled coil</keyword>
<dbReference type="GO" id="GO:0000922">
    <property type="term" value="C:spindle pole"/>
    <property type="evidence" value="ECO:0007669"/>
    <property type="project" value="TreeGrafter"/>
</dbReference>
<dbReference type="Proteomes" id="UP000271162">
    <property type="component" value="Unassembled WGS sequence"/>
</dbReference>
<keyword evidence="8" id="KW-1185">Reference proteome</keyword>
<dbReference type="PANTHER" id="PTHR22706">
    <property type="entry name" value="ASSEMBLY FACTOR FOR SPINDLE MICROTUBULES"/>
    <property type="match status" value="1"/>
</dbReference>
<evidence type="ECO:0000256" key="1">
    <source>
        <dbReference type="ARBA" id="ARBA00004496"/>
    </source>
</evidence>
<feature type="coiled-coil region" evidence="5">
    <location>
        <begin position="249"/>
        <end position="276"/>
    </location>
</feature>
<evidence type="ECO:0000256" key="2">
    <source>
        <dbReference type="ARBA" id="ARBA00022490"/>
    </source>
</evidence>
<dbReference type="SMART" id="SM00015">
    <property type="entry name" value="IQ"/>
    <property type="match status" value="3"/>
</dbReference>
<comment type="subcellular location">
    <subcellularLocation>
        <location evidence="1">Cytoplasm</location>
    </subcellularLocation>
</comment>
<gene>
    <name evidence="7" type="ORF">NBR_LOCUS21496</name>
</gene>
<dbReference type="InterPro" id="IPR051185">
    <property type="entry name" value="ASPM"/>
</dbReference>
<dbReference type="GO" id="GO:0051295">
    <property type="term" value="P:establishment of meiotic spindle localization"/>
    <property type="evidence" value="ECO:0007669"/>
    <property type="project" value="TreeGrafter"/>
</dbReference>
<evidence type="ECO:0000256" key="6">
    <source>
        <dbReference type="SAM" id="MobiDB-lite"/>
    </source>
</evidence>
<dbReference type="STRING" id="27835.A0A0N4YW73"/>
<accession>A0A0N4YW73</accession>
<evidence type="ECO:0000256" key="4">
    <source>
        <dbReference type="ARBA" id="ARBA00022860"/>
    </source>
</evidence>
<dbReference type="GO" id="GO:0005516">
    <property type="term" value="F:calmodulin binding"/>
    <property type="evidence" value="ECO:0007669"/>
    <property type="project" value="UniProtKB-KW"/>
</dbReference>
<dbReference type="EMBL" id="UYSL01026418">
    <property type="protein sequence ID" value="VDL85376.1"/>
    <property type="molecule type" value="Genomic_DNA"/>
</dbReference>
<dbReference type="InterPro" id="IPR000048">
    <property type="entry name" value="IQ_motif_EF-hand-BS"/>
</dbReference>
<dbReference type="PROSITE" id="PS50096">
    <property type="entry name" value="IQ"/>
    <property type="match status" value="3"/>
</dbReference>
<dbReference type="GO" id="GO:0000278">
    <property type="term" value="P:mitotic cell cycle"/>
    <property type="evidence" value="ECO:0007669"/>
    <property type="project" value="TreeGrafter"/>
</dbReference>
<reference evidence="9" key="1">
    <citation type="submission" date="2017-02" db="UniProtKB">
        <authorList>
            <consortium name="WormBaseParasite"/>
        </authorList>
    </citation>
    <scope>IDENTIFICATION</scope>
</reference>
<keyword evidence="3" id="KW-0677">Repeat</keyword>
<feature type="region of interest" description="Disordered" evidence="6">
    <location>
        <begin position="364"/>
        <end position="384"/>
    </location>
</feature>
<dbReference type="PANTHER" id="PTHR22706:SF1">
    <property type="entry name" value="ASSEMBLY FACTOR FOR SPINDLE MICROTUBULES"/>
    <property type="match status" value="1"/>
</dbReference>